<dbReference type="AlphaFoldDB" id="A0A1S0Z7Q1"/>
<dbReference type="EMBL" id="MLZC01000020">
    <property type="protein sequence ID" value="OHG60661.1"/>
    <property type="molecule type" value="Genomic_DNA"/>
</dbReference>
<evidence type="ECO:0000259" key="2">
    <source>
        <dbReference type="Pfam" id="PF01478"/>
    </source>
</evidence>
<gene>
    <name evidence="3" type="ORF">A7T00_27360</name>
</gene>
<sequence>MSLWMGILTFSLLCLCLFLQLRQVNRFLREHNAPALPTRLSDSVSLLFLLLGMFLVYQGNMHALLMFTALLPLLWLDAWQHWLPLRFTNAFWCAGLLVRLLPDGQFLSLQQALFNSIVMFCLMWGVWWSVKRLCGREALGRGDVHLIAGLFAWLPATTALYSCGFAFLMMIVAVIRKPQPLAPWLCLSLLAGQFTGDATLLRS</sequence>
<comment type="caution">
    <text evidence="3">The sequence shown here is derived from an EMBL/GenBank/DDBJ whole genome shotgun (WGS) entry which is preliminary data.</text>
</comment>
<accession>A0A1S0Z7Q1</accession>
<feature type="transmembrane region" description="Helical" evidence="1">
    <location>
        <begin position="83"/>
        <end position="101"/>
    </location>
</feature>
<feature type="transmembrane region" description="Helical" evidence="1">
    <location>
        <begin position="46"/>
        <end position="76"/>
    </location>
</feature>
<dbReference type="Gene3D" id="1.20.120.1220">
    <property type="match status" value="1"/>
</dbReference>
<name>A0A1S0Z7Q1_SALET</name>
<keyword evidence="1" id="KW-1133">Transmembrane helix</keyword>
<evidence type="ECO:0000313" key="3">
    <source>
        <dbReference type="EMBL" id="OHG60661.1"/>
    </source>
</evidence>
<feature type="domain" description="Prepilin type IV endopeptidase peptidase" evidence="2">
    <location>
        <begin position="65"/>
        <end position="174"/>
    </location>
</feature>
<reference evidence="3" key="1">
    <citation type="submission" date="2016-09" db="EMBL/GenBank/DDBJ databases">
        <title>Whole genome sequencing of Salmonella enterica.</title>
        <authorList>
            <person name="Bell R."/>
        </authorList>
    </citation>
    <scope>NUCLEOTIDE SEQUENCE [LARGE SCALE GENOMIC DNA]</scope>
    <source>
        <strain evidence="3">CFSAN044978</strain>
    </source>
</reference>
<evidence type="ECO:0000256" key="1">
    <source>
        <dbReference type="SAM" id="Phobius"/>
    </source>
</evidence>
<organism evidence="3">
    <name type="scientific">Salmonella enterica subsp. enterica serovar Saintpaul</name>
    <dbReference type="NCBI Taxonomy" id="90105"/>
    <lineage>
        <taxon>Bacteria</taxon>
        <taxon>Pseudomonadati</taxon>
        <taxon>Pseudomonadota</taxon>
        <taxon>Gammaproteobacteria</taxon>
        <taxon>Enterobacterales</taxon>
        <taxon>Enterobacteriaceae</taxon>
        <taxon>Salmonella</taxon>
    </lineage>
</organism>
<feature type="transmembrane region" description="Helical" evidence="1">
    <location>
        <begin position="150"/>
        <end position="175"/>
    </location>
</feature>
<proteinExistence type="predicted"/>
<protein>
    <recommendedName>
        <fullName evidence="2">Prepilin type IV endopeptidase peptidase domain-containing protein</fullName>
    </recommendedName>
</protein>
<keyword evidence="1" id="KW-0472">Membrane</keyword>
<feature type="transmembrane region" description="Helical" evidence="1">
    <location>
        <begin position="113"/>
        <end position="130"/>
    </location>
</feature>
<dbReference type="Pfam" id="PF01478">
    <property type="entry name" value="Peptidase_A24"/>
    <property type="match status" value="1"/>
</dbReference>
<keyword evidence="1" id="KW-0812">Transmembrane</keyword>
<dbReference type="GO" id="GO:0016020">
    <property type="term" value="C:membrane"/>
    <property type="evidence" value="ECO:0007669"/>
    <property type="project" value="InterPro"/>
</dbReference>
<dbReference type="GO" id="GO:0004190">
    <property type="term" value="F:aspartic-type endopeptidase activity"/>
    <property type="evidence" value="ECO:0007669"/>
    <property type="project" value="InterPro"/>
</dbReference>
<dbReference type="InterPro" id="IPR000045">
    <property type="entry name" value="Prepilin_IV_endopep_pep"/>
</dbReference>
<dbReference type="RefSeq" id="WP_024153798.1">
    <property type="nucleotide sequence ID" value="NZ_QWDP01000013.1"/>
</dbReference>